<gene>
    <name evidence="2" type="ORF">SMN809_LOCUS73203</name>
</gene>
<dbReference type="AlphaFoldDB" id="A0A8S3I7Y0"/>
<dbReference type="Proteomes" id="UP000676336">
    <property type="component" value="Unassembled WGS sequence"/>
</dbReference>
<organism evidence="2 3">
    <name type="scientific">Rotaria magnacalcarata</name>
    <dbReference type="NCBI Taxonomy" id="392030"/>
    <lineage>
        <taxon>Eukaryota</taxon>
        <taxon>Metazoa</taxon>
        <taxon>Spiralia</taxon>
        <taxon>Gnathifera</taxon>
        <taxon>Rotifera</taxon>
        <taxon>Eurotatoria</taxon>
        <taxon>Bdelloidea</taxon>
        <taxon>Philodinida</taxon>
        <taxon>Philodinidae</taxon>
        <taxon>Rotaria</taxon>
    </lineage>
</organism>
<evidence type="ECO:0000313" key="2">
    <source>
        <dbReference type="EMBL" id="CAF5193811.1"/>
    </source>
</evidence>
<comment type="caution">
    <text evidence="2">The sequence shown here is derived from an EMBL/GenBank/DDBJ whole genome shotgun (WGS) entry which is preliminary data.</text>
</comment>
<feature type="non-terminal residue" evidence="2">
    <location>
        <position position="1"/>
    </location>
</feature>
<name>A0A8S3I7Y0_9BILA</name>
<evidence type="ECO:0000256" key="1">
    <source>
        <dbReference type="SAM" id="MobiDB-lite"/>
    </source>
</evidence>
<proteinExistence type="predicted"/>
<feature type="region of interest" description="Disordered" evidence="1">
    <location>
        <begin position="1"/>
        <end position="23"/>
    </location>
</feature>
<protein>
    <submittedName>
        <fullName evidence="2">Uncharacterized protein</fullName>
    </submittedName>
</protein>
<evidence type="ECO:0000313" key="3">
    <source>
        <dbReference type="Proteomes" id="UP000676336"/>
    </source>
</evidence>
<dbReference type="EMBL" id="CAJOBI010327397">
    <property type="protein sequence ID" value="CAF5193811.1"/>
    <property type="molecule type" value="Genomic_DNA"/>
</dbReference>
<accession>A0A8S3I7Y0</accession>
<reference evidence="2" key="1">
    <citation type="submission" date="2021-02" db="EMBL/GenBank/DDBJ databases">
        <authorList>
            <person name="Nowell W R."/>
        </authorList>
    </citation>
    <scope>NUCLEOTIDE SEQUENCE</scope>
</reference>
<sequence length="64" mass="7231">MSDEITFDGKTTNDEKSATAGKLESMPKEEIIKVVKNQILLKKKLEIKMNELTASNTNFSQIEE</sequence>